<dbReference type="Gene3D" id="1.25.40.380">
    <property type="entry name" value="Protein of unknown function DUF1810"/>
    <property type="match status" value="1"/>
</dbReference>
<dbReference type="RefSeq" id="WP_111421543.1">
    <property type="nucleotide sequence ID" value="NZ_NPEX01000239.1"/>
</dbReference>
<sequence length="146" mass="15995">MSDPFDLARFVTAQAPVHETALAELKAGRKRTHWMWFVFPQHRALGRSPTAQAYGIGSLDEARAYLEHPLLGPRLLACTRAVLDCPAPSLHALFGSPDDLKFRSSMTLFEAAAPDQPVFGTALDRWCGGRRDDLTATLIAPTGHGR</sequence>
<accession>A0A327KPF7</accession>
<comment type="caution">
    <text evidence="1">The sequence shown here is derived from an EMBL/GenBank/DDBJ whole genome shotgun (WGS) entry which is preliminary data.</text>
</comment>
<dbReference type="InterPro" id="IPR014937">
    <property type="entry name" value="DUF1810"/>
</dbReference>
<organism evidence="1 2">
    <name type="scientific">Rhodoplanes roseus</name>
    <dbReference type="NCBI Taxonomy" id="29409"/>
    <lineage>
        <taxon>Bacteria</taxon>
        <taxon>Pseudomonadati</taxon>
        <taxon>Pseudomonadota</taxon>
        <taxon>Alphaproteobacteria</taxon>
        <taxon>Hyphomicrobiales</taxon>
        <taxon>Nitrobacteraceae</taxon>
        <taxon>Rhodoplanes</taxon>
    </lineage>
</organism>
<keyword evidence="2" id="KW-1185">Reference proteome</keyword>
<dbReference type="EMBL" id="NPEX01000239">
    <property type="protein sequence ID" value="RAI40297.1"/>
    <property type="molecule type" value="Genomic_DNA"/>
</dbReference>
<name>A0A327KPF7_9BRAD</name>
<dbReference type="Proteomes" id="UP000249130">
    <property type="component" value="Unassembled WGS sequence"/>
</dbReference>
<evidence type="ECO:0000313" key="1">
    <source>
        <dbReference type="EMBL" id="RAI40297.1"/>
    </source>
</evidence>
<evidence type="ECO:0000313" key="2">
    <source>
        <dbReference type="Proteomes" id="UP000249130"/>
    </source>
</evidence>
<protein>
    <submittedName>
        <fullName evidence="1">Calpastatin</fullName>
    </submittedName>
</protein>
<dbReference type="Pfam" id="PF08837">
    <property type="entry name" value="DUF1810"/>
    <property type="match status" value="1"/>
</dbReference>
<reference evidence="1 2" key="1">
    <citation type="submission" date="2017-07" db="EMBL/GenBank/DDBJ databases">
        <title>Draft Genome Sequences of Select Purple Nonsulfur Bacteria.</title>
        <authorList>
            <person name="Lasarre B."/>
            <person name="Mckinlay J.B."/>
        </authorList>
    </citation>
    <scope>NUCLEOTIDE SEQUENCE [LARGE SCALE GENOMIC DNA]</scope>
    <source>
        <strain evidence="1 2">DSM 5909</strain>
    </source>
</reference>
<dbReference type="OrthoDB" id="9801870at2"/>
<dbReference type="PIRSF" id="PIRSF008546">
    <property type="entry name" value="UCP008546"/>
    <property type="match status" value="1"/>
</dbReference>
<gene>
    <name evidence="1" type="ORF">CH341_24030</name>
</gene>
<dbReference type="SUPFAM" id="SSF140736">
    <property type="entry name" value="Rv1873-like"/>
    <property type="match status" value="1"/>
</dbReference>
<proteinExistence type="predicted"/>
<dbReference type="AlphaFoldDB" id="A0A327KPF7"/>
<dbReference type="InterPro" id="IPR036287">
    <property type="entry name" value="Rv1873-like_sf"/>
</dbReference>